<proteinExistence type="predicted"/>
<feature type="region of interest" description="Disordered" evidence="1">
    <location>
        <begin position="139"/>
        <end position="158"/>
    </location>
</feature>
<sequence length="376" mass="42616">MPVETNERGSDCKISKFELRESPYGSNYRSIHSELSFRDWRLMYSRAKETGWGNVSRVPLLVEETAVEKDKPVGRSSDVKSVIDRARRRHAVETSTEFAMSDCVRPAVLHAPLPKGTSTGQTRAMSSELWGAHGRHEDKAQNAHCKEPAPVAQHKESGPAFQESTLAAMRVPETGSLEHLRQMRARAFATNTSGIANPVQRELARHLVKQELIARRPAGSEIHRKIEDFLRTSNGSPAEWRTYVLGKHYSKLKYNEAAHGMKRGAKLKSSNVKRRSITRLHQVFSGRILALYRKAGVRSVTVKPYEDIVKAIRMPDLRCPIKMESRVGPRREALIRSEQRQRDKMHAAISSKRAAWRETKLQEALDRYVDFEGTSA</sequence>
<feature type="compositionally biased region" description="Basic and acidic residues" evidence="1">
    <location>
        <begin position="139"/>
        <end position="157"/>
    </location>
</feature>
<organism evidence="2 3">
    <name type="scientific">Zymoseptoria tritici ST99CH_1A5</name>
    <dbReference type="NCBI Taxonomy" id="1276529"/>
    <lineage>
        <taxon>Eukaryota</taxon>
        <taxon>Fungi</taxon>
        <taxon>Dikarya</taxon>
        <taxon>Ascomycota</taxon>
        <taxon>Pezizomycotina</taxon>
        <taxon>Dothideomycetes</taxon>
        <taxon>Dothideomycetidae</taxon>
        <taxon>Mycosphaerellales</taxon>
        <taxon>Mycosphaerellaceae</taxon>
        <taxon>Zymoseptoria</taxon>
    </lineage>
</organism>
<evidence type="ECO:0000313" key="2">
    <source>
        <dbReference type="EMBL" id="SMY22933.1"/>
    </source>
</evidence>
<accession>A0A1Y6LEX6</accession>
<dbReference type="AlphaFoldDB" id="A0A1Y6LEX6"/>
<name>A0A1Y6LEX6_ZYMTR</name>
<dbReference type="Proteomes" id="UP000215453">
    <property type="component" value="Chromosome 3"/>
</dbReference>
<protein>
    <submittedName>
        <fullName evidence="2">Uncharacterized protein</fullName>
    </submittedName>
</protein>
<gene>
    <name evidence="2" type="ORF">ZT1A5_G4373</name>
</gene>
<evidence type="ECO:0000313" key="3">
    <source>
        <dbReference type="Proteomes" id="UP000215453"/>
    </source>
</evidence>
<evidence type="ECO:0000256" key="1">
    <source>
        <dbReference type="SAM" id="MobiDB-lite"/>
    </source>
</evidence>
<dbReference type="EMBL" id="LT882678">
    <property type="protein sequence ID" value="SMY22933.1"/>
    <property type="molecule type" value="Genomic_DNA"/>
</dbReference>
<reference evidence="2 3" key="1">
    <citation type="submission" date="2016-10" db="EMBL/GenBank/DDBJ databases">
        <authorList>
            <person name="Varghese N."/>
        </authorList>
    </citation>
    <scope>NUCLEOTIDE SEQUENCE [LARGE SCALE GENOMIC DNA]</scope>
</reference>